<dbReference type="GO" id="GO:0007052">
    <property type="term" value="P:mitotic spindle organization"/>
    <property type="evidence" value="ECO:0007669"/>
    <property type="project" value="InterPro"/>
</dbReference>
<dbReference type="GO" id="GO:0005813">
    <property type="term" value="C:centrosome"/>
    <property type="evidence" value="ECO:0007669"/>
    <property type="project" value="InterPro"/>
</dbReference>
<name>A0A7K6QZB4_9PASS</name>
<dbReference type="Proteomes" id="UP000580879">
    <property type="component" value="Unassembled WGS sequence"/>
</dbReference>
<feature type="region of interest" description="Disordered" evidence="1">
    <location>
        <begin position="1"/>
        <end position="24"/>
    </location>
</feature>
<evidence type="ECO:0000313" key="3">
    <source>
        <dbReference type="Proteomes" id="UP000580879"/>
    </source>
</evidence>
<protein>
    <submittedName>
        <fullName evidence="2">CE126 protein</fullName>
    </submittedName>
</protein>
<dbReference type="GO" id="GO:0030496">
    <property type="term" value="C:midbody"/>
    <property type="evidence" value="ECO:0007669"/>
    <property type="project" value="TreeGrafter"/>
</dbReference>
<feature type="compositionally biased region" description="Polar residues" evidence="1">
    <location>
        <begin position="1"/>
        <end position="11"/>
    </location>
</feature>
<gene>
    <name evidence="2" type="primary">Cep126</name>
    <name evidence="2" type="ORF">CLIRUF_R07129</name>
</gene>
<reference evidence="2 3" key="1">
    <citation type="submission" date="2019-09" db="EMBL/GenBank/DDBJ databases">
        <title>Bird 10,000 Genomes (B10K) Project - Family phase.</title>
        <authorList>
            <person name="Zhang G."/>
        </authorList>
    </citation>
    <scope>NUCLEOTIDE SEQUENCE [LARGE SCALE GENOMIC DNA]</scope>
    <source>
        <strain evidence="2">B10K-DU-029-53</strain>
    </source>
</reference>
<dbReference type="InterPro" id="IPR028257">
    <property type="entry name" value="CEP126"/>
</dbReference>
<evidence type="ECO:0000256" key="1">
    <source>
        <dbReference type="SAM" id="MobiDB-lite"/>
    </source>
</evidence>
<keyword evidence="3" id="KW-1185">Reference proteome</keyword>
<dbReference type="PANTHER" id="PTHR31191">
    <property type="entry name" value="CENTROSOMAL PROTEIN CEP126"/>
    <property type="match status" value="1"/>
</dbReference>
<feature type="region of interest" description="Disordered" evidence="1">
    <location>
        <begin position="215"/>
        <end position="243"/>
    </location>
</feature>
<feature type="non-terminal residue" evidence="2">
    <location>
        <position position="1"/>
    </location>
</feature>
<feature type="region of interest" description="Disordered" evidence="1">
    <location>
        <begin position="171"/>
        <end position="196"/>
    </location>
</feature>
<dbReference type="AlphaFoldDB" id="A0A7K6QZB4"/>
<sequence>RTTDDTSSSPAFRSDSFHQKQNSAMFGCDKTIQESSRTDMDSHQLLFQKNLKEMQQLLEKQHLNNLENFHQEVKATDDSESLTSLDSLEAGEQNGNCTTPSESSLTTQCDCALYEPEKSQAKNNGLLHTDQSTSKNVHLNNCLRNVDLQHHHNIPIHDLLAKHNVLTPAEHVNTSEDEPSASHRSGKKPAQFSTFDKQKSSVSNVFSFLQNIKEDRSKPSSGTTSTLVTDHPVFNPSKAWDSPDSIPGEIQNLMQDQSFKMTPQERTISVQASSQPIATSVVLFPNQGCSTGIPSTADTLPKDKNISTGFFKNTSGKITETKEENIKCINDIIPKTSLFQDIPNTSVLLEVKHQKNKEEGKGNIIETMSLVSDTEFSSDTPAQDKIPKDNILERKRAKLFRSILKKNSKYVPSHFKTVVMDHGISFGTQLVSSIRDSLELAKKKSAENEKYNRKLRWCDQIDQIIIENNEKCYEESISEISSSQLQHIQTANDAPKNNLSIVAQPSNSMFIKNHQENSHISKPNVNTEKSNKERPSQNILMSTGSFSAKNAWMVSKDEASKSPVCSSNSKINEGSHLKNKAEITRRATSVRTQSHFMPKKRKGIMIQLQSAAEANKTQKAPGKLLTPHPPSTPLPGNRSVENIASPGCQSLPPLSLQATTTSRNDFIDRHVVLANQVLIGNGAEKSENTACCAGLATAISTPDCNAAKCGPWAKNTCSVNNVQASACQDHSVTCTERRPVNTENGLRLRHILAAGKTSTFCHRAHSAQAPKDSATGKSHHRVSRYNNLHRTKWQPFKADVSHVTIDGSSQMTSFKYVSGISYLFSFSVNGLVPVTRQNQVFDNYKNNHHAFSECRRPSVISKRWKPTHHAQNSLCTVQLSPVQSAFDPVQKMKNIYKSEEVSESTVQFLVAEKLSSTPIAEGEILAAMDRVEASRQPSLLNRAPCPAMSALSVEEQKIFQSLDCLNQKLQS</sequence>
<dbReference type="Pfam" id="PF15352">
    <property type="entry name" value="K1377"/>
    <property type="match status" value="2"/>
</dbReference>
<accession>A0A7K6QZB4</accession>
<feature type="compositionally biased region" description="Polar residues" evidence="1">
    <location>
        <begin position="219"/>
        <end position="228"/>
    </location>
</feature>
<feature type="region of interest" description="Disordered" evidence="1">
    <location>
        <begin position="612"/>
        <end position="633"/>
    </location>
</feature>
<dbReference type="EMBL" id="VZRZ01006014">
    <property type="protein sequence ID" value="NWW78679.1"/>
    <property type="molecule type" value="Genomic_DNA"/>
</dbReference>
<proteinExistence type="predicted"/>
<dbReference type="OrthoDB" id="9900339at2759"/>
<comment type="caution">
    <text evidence="2">The sequence shown here is derived from an EMBL/GenBank/DDBJ whole genome shotgun (WGS) entry which is preliminary data.</text>
</comment>
<dbReference type="PANTHER" id="PTHR31191:SF4">
    <property type="entry name" value="CENTROSOMAL PROTEIN OF 126 KDA"/>
    <property type="match status" value="1"/>
</dbReference>
<dbReference type="GO" id="GO:0097546">
    <property type="term" value="C:ciliary base"/>
    <property type="evidence" value="ECO:0007669"/>
    <property type="project" value="InterPro"/>
</dbReference>
<organism evidence="2 3">
    <name type="scientific">Climacteris rufus</name>
    <name type="common">rufous treecreeper</name>
    <dbReference type="NCBI Taxonomy" id="47695"/>
    <lineage>
        <taxon>Eukaryota</taxon>
        <taxon>Metazoa</taxon>
        <taxon>Chordata</taxon>
        <taxon>Craniata</taxon>
        <taxon>Vertebrata</taxon>
        <taxon>Euteleostomi</taxon>
        <taxon>Archelosauria</taxon>
        <taxon>Archosauria</taxon>
        <taxon>Dinosauria</taxon>
        <taxon>Saurischia</taxon>
        <taxon>Theropoda</taxon>
        <taxon>Coelurosauria</taxon>
        <taxon>Aves</taxon>
        <taxon>Neognathae</taxon>
        <taxon>Neoaves</taxon>
        <taxon>Telluraves</taxon>
        <taxon>Australaves</taxon>
        <taxon>Passeriformes</taxon>
        <taxon>Climacteridae</taxon>
        <taxon>Climacteris</taxon>
    </lineage>
</organism>
<feature type="non-terminal residue" evidence="2">
    <location>
        <position position="971"/>
    </location>
</feature>
<dbReference type="GO" id="GO:0031122">
    <property type="term" value="P:cytoplasmic microtubule organization"/>
    <property type="evidence" value="ECO:0007669"/>
    <property type="project" value="InterPro"/>
</dbReference>
<dbReference type="GO" id="GO:1905515">
    <property type="term" value="P:non-motile cilium assembly"/>
    <property type="evidence" value="ECO:0007669"/>
    <property type="project" value="InterPro"/>
</dbReference>
<evidence type="ECO:0000313" key="2">
    <source>
        <dbReference type="EMBL" id="NWW78679.1"/>
    </source>
</evidence>